<evidence type="ECO:0000313" key="11">
    <source>
        <dbReference type="EMBL" id="KAF2252208.1"/>
    </source>
</evidence>
<keyword evidence="12" id="KW-1185">Reference proteome</keyword>
<dbReference type="FunFam" id="3.30.1520.10:FF:000037">
    <property type="entry name" value="Sorting nexin mvp-1"/>
    <property type="match status" value="1"/>
</dbReference>
<dbReference type="GO" id="GO:0042147">
    <property type="term" value="P:retrograde transport, endosome to Golgi"/>
    <property type="evidence" value="ECO:0007669"/>
    <property type="project" value="InterPro"/>
</dbReference>
<dbReference type="OrthoDB" id="10064318at2759"/>
<dbReference type="GO" id="GO:0016020">
    <property type="term" value="C:membrane"/>
    <property type="evidence" value="ECO:0007669"/>
    <property type="project" value="UniProtKB-SubCell"/>
</dbReference>
<evidence type="ECO:0000256" key="3">
    <source>
        <dbReference type="ARBA" id="ARBA00010883"/>
    </source>
</evidence>
<evidence type="ECO:0000256" key="1">
    <source>
        <dbReference type="ARBA" id="ARBA00004287"/>
    </source>
</evidence>
<feature type="region of interest" description="Disordered" evidence="9">
    <location>
        <begin position="148"/>
        <end position="332"/>
    </location>
</feature>
<comment type="subcellular location">
    <subcellularLocation>
        <location evidence="2">Cytoplasm</location>
    </subcellularLocation>
    <subcellularLocation>
        <location evidence="1">Membrane</location>
        <topology evidence="1">Peripheral membrane protein</topology>
        <orientation evidence="1">Cytoplasmic side</orientation>
    </subcellularLocation>
</comment>
<evidence type="ECO:0000256" key="4">
    <source>
        <dbReference type="ARBA" id="ARBA00014268"/>
    </source>
</evidence>
<keyword evidence="8" id="KW-0472">Membrane</keyword>
<sequence length="718" mass="79195">MSLFGDEDLPPRPKQSSSLFDDDPKPAGNSLFADDLHGGDSPWAFPTPKKAARGSLVKSLLPASDVPDSYIDAFDALLESDRVGNGNGISVERIKKLLGDSGLPSDTQTKILGIVSQPDQSSAGLGRNEFNVLFALVGLAQEGDDVTLDSVDERKRKLPVPSISLPKKTKPESKPSEPSAPARDPPPPTPSQQQPPAQQTSTPSRSRAPMRKQSFGDPEADPWGSPDMHRGYNHSSYTTVPVQTNGINVPPTTRTTSQFTTNSATTNTNPTADQPSQRPDSMGGEGGWGGYNGGSDQGFSNSGLGGEGFGQSSGGEGGPSTPGLGRALGGGRIAGAGPEEVVTVTAIAEKEGMFMFQHRNYEVTSARRNSKVIRRYSDFVWLLDCLHKRYPFRQLPLLPPKRVAINGNYLATDASFIEKRRRGLARFANALVRHPVLSQEQLVIMFLTVPTELAVWRKQATISVQEEFTGKTLPPDLEDSLPKTLPELFDTVRSGVRRSAEVYINLCNMMERLCKRNEGMAAEFLRFTTALQTLTEASKDTYAADTNDVPLLNEGLSSTAKHLEQSRVLLEDEAKGSEEGVLEDLKRQRDTLVSMRDMFDRKDKYAKDNIPYLEKRIANNEQKLQAIRSKPPELIKPNEAEKVEESIFRDKESIVQQHARGVFIQECIRDEVLFFQQSLYHVSRLHQDWSQERVKYAELQAENWRALSEEVEGMPLGD</sequence>
<feature type="domain" description="PX" evidence="10">
    <location>
        <begin position="339"/>
        <end position="453"/>
    </location>
</feature>
<proteinExistence type="inferred from homology"/>
<evidence type="ECO:0000256" key="2">
    <source>
        <dbReference type="ARBA" id="ARBA00004496"/>
    </source>
</evidence>
<dbReference type="GO" id="GO:0032266">
    <property type="term" value="F:phosphatidylinositol-3-phosphate binding"/>
    <property type="evidence" value="ECO:0007669"/>
    <property type="project" value="TreeGrafter"/>
</dbReference>
<dbReference type="Pfam" id="PF00787">
    <property type="entry name" value="PX"/>
    <property type="match status" value="1"/>
</dbReference>
<dbReference type="InterPro" id="IPR036871">
    <property type="entry name" value="PX_dom_sf"/>
</dbReference>
<dbReference type="PANTHER" id="PTHR47554">
    <property type="entry name" value="SORTING NEXIN MVP1"/>
    <property type="match status" value="1"/>
</dbReference>
<dbReference type="RefSeq" id="XP_033687212.1">
    <property type="nucleotide sequence ID" value="XM_033824793.1"/>
</dbReference>
<keyword evidence="6" id="KW-0963">Cytoplasm</keyword>
<reference evidence="11" key="1">
    <citation type="journal article" date="2020" name="Stud. Mycol.">
        <title>101 Dothideomycetes genomes: a test case for predicting lifestyles and emergence of pathogens.</title>
        <authorList>
            <person name="Haridas S."/>
            <person name="Albert R."/>
            <person name="Binder M."/>
            <person name="Bloem J."/>
            <person name="Labutti K."/>
            <person name="Salamov A."/>
            <person name="Andreopoulos B."/>
            <person name="Baker S."/>
            <person name="Barry K."/>
            <person name="Bills G."/>
            <person name="Bluhm B."/>
            <person name="Cannon C."/>
            <person name="Castanera R."/>
            <person name="Culley D."/>
            <person name="Daum C."/>
            <person name="Ezra D."/>
            <person name="Gonzalez J."/>
            <person name="Henrissat B."/>
            <person name="Kuo A."/>
            <person name="Liang C."/>
            <person name="Lipzen A."/>
            <person name="Lutzoni F."/>
            <person name="Magnuson J."/>
            <person name="Mondo S."/>
            <person name="Nolan M."/>
            <person name="Ohm R."/>
            <person name="Pangilinan J."/>
            <person name="Park H.-J."/>
            <person name="Ramirez L."/>
            <person name="Alfaro M."/>
            <person name="Sun H."/>
            <person name="Tritt A."/>
            <person name="Yoshinaga Y."/>
            <person name="Zwiers L.-H."/>
            <person name="Turgeon B."/>
            <person name="Goodwin S."/>
            <person name="Spatafora J."/>
            <person name="Crous P."/>
            <person name="Grigoriev I."/>
        </authorList>
    </citation>
    <scope>NUCLEOTIDE SEQUENCE</scope>
    <source>
        <strain evidence="11">CBS 122368</strain>
    </source>
</reference>
<dbReference type="SUPFAM" id="SSF64268">
    <property type="entry name" value="PX domain"/>
    <property type="match status" value="1"/>
</dbReference>
<dbReference type="GO" id="GO:0006623">
    <property type="term" value="P:protein targeting to vacuole"/>
    <property type="evidence" value="ECO:0007669"/>
    <property type="project" value="TreeGrafter"/>
</dbReference>
<evidence type="ECO:0000256" key="9">
    <source>
        <dbReference type="SAM" id="MobiDB-lite"/>
    </source>
</evidence>
<evidence type="ECO:0000256" key="7">
    <source>
        <dbReference type="ARBA" id="ARBA00022927"/>
    </source>
</evidence>
<name>A0A6A6IQ60_9PLEO</name>
<dbReference type="InterPro" id="IPR001683">
    <property type="entry name" value="PX_dom"/>
</dbReference>
<evidence type="ECO:0000313" key="12">
    <source>
        <dbReference type="Proteomes" id="UP000800094"/>
    </source>
</evidence>
<comment type="similarity">
    <text evidence="3">Belongs to the sorting nexin family.</text>
</comment>
<feature type="compositionally biased region" description="Polar residues" evidence="9">
    <location>
        <begin position="233"/>
        <end position="247"/>
    </location>
</feature>
<dbReference type="CDD" id="cd07597">
    <property type="entry name" value="BAR_SNX8"/>
    <property type="match status" value="1"/>
</dbReference>
<keyword evidence="5" id="KW-0813">Transport</keyword>
<evidence type="ECO:0000256" key="8">
    <source>
        <dbReference type="ARBA" id="ARBA00023136"/>
    </source>
</evidence>
<dbReference type="CDD" id="cd06866">
    <property type="entry name" value="PX_SNX8_Mvp1p_like"/>
    <property type="match status" value="1"/>
</dbReference>
<dbReference type="InterPro" id="IPR035704">
    <property type="entry name" value="SNX8/Mvp1_PX"/>
</dbReference>
<gene>
    <name evidence="11" type="ORF">BU26DRAFT_452366</name>
</gene>
<feature type="region of interest" description="Disordered" evidence="9">
    <location>
        <begin position="1"/>
        <end position="48"/>
    </location>
</feature>
<dbReference type="GO" id="GO:0005829">
    <property type="term" value="C:cytosol"/>
    <property type="evidence" value="ECO:0007669"/>
    <property type="project" value="GOC"/>
</dbReference>
<dbReference type="PROSITE" id="PS50195">
    <property type="entry name" value="PX"/>
    <property type="match status" value="1"/>
</dbReference>
<dbReference type="SMART" id="SM00312">
    <property type="entry name" value="PX"/>
    <property type="match status" value="1"/>
</dbReference>
<organism evidence="11 12">
    <name type="scientific">Trematosphaeria pertusa</name>
    <dbReference type="NCBI Taxonomy" id="390896"/>
    <lineage>
        <taxon>Eukaryota</taxon>
        <taxon>Fungi</taxon>
        <taxon>Dikarya</taxon>
        <taxon>Ascomycota</taxon>
        <taxon>Pezizomycotina</taxon>
        <taxon>Dothideomycetes</taxon>
        <taxon>Pleosporomycetidae</taxon>
        <taxon>Pleosporales</taxon>
        <taxon>Massarineae</taxon>
        <taxon>Trematosphaeriaceae</taxon>
        <taxon>Trematosphaeria</taxon>
    </lineage>
</organism>
<dbReference type="GO" id="GO:0005768">
    <property type="term" value="C:endosome"/>
    <property type="evidence" value="ECO:0007669"/>
    <property type="project" value="TreeGrafter"/>
</dbReference>
<protein>
    <recommendedName>
        <fullName evidence="4">Sorting nexin MVP1</fullName>
    </recommendedName>
</protein>
<feature type="compositionally biased region" description="Gly residues" evidence="9">
    <location>
        <begin position="303"/>
        <end position="332"/>
    </location>
</feature>
<evidence type="ECO:0000256" key="5">
    <source>
        <dbReference type="ARBA" id="ARBA00022448"/>
    </source>
</evidence>
<feature type="compositionally biased region" description="Low complexity" evidence="9">
    <location>
        <begin position="191"/>
        <end position="204"/>
    </location>
</feature>
<dbReference type="Proteomes" id="UP000800094">
    <property type="component" value="Unassembled WGS sequence"/>
</dbReference>
<dbReference type="Gene3D" id="1.10.238.10">
    <property type="entry name" value="EF-hand"/>
    <property type="match status" value="1"/>
</dbReference>
<keyword evidence="7" id="KW-0653">Protein transport</keyword>
<dbReference type="PANTHER" id="PTHR47554:SF1">
    <property type="entry name" value="SORTING NEXIN MVP1"/>
    <property type="match status" value="1"/>
</dbReference>
<feature type="compositionally biased region" description="Low complexity" evidence="9">
    <location>
        <begin position="250"/>
        <end position="271"/>
    </location>
</feature>
<dbReference type="EMBL" id="ML987192">
    <property type="protein sequence ID" value="KAF2252208.1"/>
    <property type="molecule type" value="Genomic_DNA"/>
</dbReference>
<evidence type="ECO:0000259" key="10">
    <source>
        <dbReference type="PROSITE" id="PS50195"/>
    </source>
</evidence>
<feature type="compositionally biased region" description="Gly residues" evidence="9">
    <location>
        <begin position="283"/>
        <end position="296"/>
    </location>
</feature>
<dbReference type="AlphaFoldDB" id="A0A6A6IQ60"/>
<dbReference type="InterPro" id="IPR028662">
    <property type="entry name" value="SNX8/Mvp1"/>
</dbReference>
<dbReference type="InterPro" id="IPR045734">
    <property type="entry name" value="Snx8_BAR_dom"/>
</dbReference>
<dbReference type="GeneID" id="54578123"/>
<dbReference type="Gene3D" id="3.30.1520.10">
    <property type="entry name" value="Phox-like domain"/>
    <property type="match status" value="1"/>
</dbReference>
<accession>A0A6A6IQ60</accession>
<evidence type="ECO:0000256" key="6">
    <source>
        <dbReference type="ARBA" id="ARBA00022490"/>
    </source>
</evidence>
<dbReference type="Pfam" id="PF19566">
    <property type="entry name" value="Snx8_BAR_dom"/>
    <property type="match status" value="1"/>
</dbReference>